<evidence type="ECO:0000313" key="2">
    <source>
        <dbReference type="Proteomes" id="UP000045285"/>
    </source>
</evidence>
<protein>
    <submittedName>
        <fullName evidence="1">Uncharacterized protein</fullName>
    </submittedName>
</protein>
<name>A0A090E7C3_MESPL</name>
<reference evidence="2" key="1">
    <citation type="submission" date="2014-08" db="EMBL/GenBank/DDBJ databases">
        <authorList>
            <person name="Moulin L."/>
        </authorList>
    </citation>
    <scope>NUCLEOTIDE SEQUENCE [LARGE SCALE GENOMIC DNA]</scope>
</reference>
<organism evidence="1 2">
    <name type="scientific">Mesorhizobium plurifarium</name>
    <dbReference type="NCBI Taxonomy" id="69974"/>
    <lineage>
        <taxon>Bacteria</taxon>
        <taxon>Pseudomonadati</taxon>
        <taxon>Pseudomonadota</taxon>
        <taxon>Alphaproteobacteria</taxon>
        <taxon>Hyphomicrobiales</taxon>
        <taxon>Phyllobacteriaceae</taxon>
        <taxon>Mesorhizobium</taxon>
    </lineage>
</organism>
<accession>A0A090E7C3</accession>
<dbReference type="Proteomes" id="UP000045285">
    <property type="component" value="Unassembled WGS sequence"/>
</dbReference>
<dbReference type="EMBL" id="CCMZ01000056">
    <property type="protein sequence ID" value="CDX25631.1"/>
    <property type="molecule type" value="Genomic_DNA"/>
</dbReference>
<evidence type="ECO:0000313" key="1">
    <source>
        <dbReference type="EMBL" id="CDX25631.1"/>
    </source>
</evidence>
<proteinExistence type="predicted"/>
<dbReference type="AlphaFoldDB" id="A0A090E7C3"/>
<sequence>MLDQLLDLWQKPLAGIRKHDTTADPLKQIQPGLSLKFSYPSADGALGEIEFFSRPGKILVTGSAFECLQVNDIRDQAPTHIYSISSST</sequence>
<gene>
    <name evidence="1" type="ORF">MPL3356_60023</name>
</gene>
<keyword evidence="2" id="KW-1185">Reference proteome</keyword>